<organism evidence="8 9">
    <name type="scientific">Paenibacillus qinlingensis</name>
    <dbReference type="NCBI Taxonomy" id="1837343"/>
    <lineage>
        <taxon>Bacteria</taxon>
        <taxon>Bacillati</taxon>
        <taxon>Bacillota</taxon>
        <taxon>Bacilli</taxon>
        <taxon>Bacillales</taxon>
        <taxon>Paenibacillaceae</taxon>
        <taxon>Paenibacillus</taxon>
    </lineage>
</organism>
<evidence type="ECO:0000256" key="5">
    <source>
        <dbReference type="ARBA" id="ARBA00022884"/>
    </source>
</evidence>
<dbReference type="Pfam" id="PF08240">
    <property type="entry name" value="ADH_N"/>
    <property type="match status" value="1"/>
</dbReference>
<dbReference type="Proteomes" id="UP001267290">
    <property type="component" value="Unassembled WGS sequence"/>
</dbReference>
<protein>
    <submittedName>
        <fullName evidence="8">NADPH:quinone reductase-like Zn-dependent oxidoreductase</fullName>
    </submittedName>
</protein>
<keyword evidence="9" id="KW-1185">Reference proteome</keyword>
<comment type="subcellular location">
    <subcellularLocation>
        <location evidence="1">Cytoplasm</location>
    </subcellularLocation>
</comment>
<reference evidence="8 9" key="1">
    <citation type="submission" date="2023-07" db="EMBL/GenBank/DDBJ databases">
        <title>Sorghum-associated microbial communities from plants grown in Nebraska, USA.</title>
        <authorList>
            <person name="Schachtman D."/>
        </authorList>
    </citation>
    <scope>NUCLEOTIDE SEQUENCE [LARGE SCALE GENOMIC DNA]</scope>
    <source>
        <strain evidence="8 9">CC258</strain>
    </source>
</reference>
<dbReference type="CDD" id="cd05289">
    <property type="entry name" value="MDR_like_2"/>
    <property type="match status" value="1"/>
</dbReference>
<dbReference type="Gene3D" id="3.40.50.720">
    <property type="entry name" value="NAD(P)-binding Rossmann-like Domain"/>
    <property type="match status" value="1"/>
</dbReference>
<dbReference type="InterPro" id="IPR051603">
    <property type="entry name" value="Zinc-ADH_QOR/CCCR"/>
</dbReference>
<evidence type="ECO:0000256" key="4">
    <source>
        <dbReference type="ARBA" id="ARBA00022857"/>
    </source>
</evidence>
<accession>A0ABU1NQ86</accession>
<dbReference type="InterPro" id="IPR011032">
    <property type="entry name" value="GroES-like_sf"/>
</dbReference>
<feature type="compositionally biased region" description="Basic and acidic residues" evidence="6">
    <location>
        <begin position="297"/>
        <end position="318"/>
    </location>
</feature>
<dbReference type="SUPFAM" id="SSF50129">
    <property type="entry name" value="GroES-like"/>
    <property type="match status" value="1"/>
</dbReference>
<dbReference type="SMART" id="SM00829">
    <property type="entry name" value="PKS_ER"/>
    <property type="match status" value="1"/>
</dbReference>
<evidence type="ECO:0000256" key="3">
    <source>
        <dbReference type="ARBA" id="ARBA00022490"/>
    </source>
</evidence>
<dbReference type="InterPro" id="IPR002364">
    <property type="entry name" value="Quin_OxRdtase/zeta-crystal_CS"/>
</dbReference>
<evidence type="ECO:0000256" key="2">
    <source>
        <dbReference type="ARBA" id="ARBA00011881"/>
    </source>
</evidence>
<dbReference type="InterPro" id="IPR013154">
    <property type="entry name" value="ADH-like_N"/>
</dbReference>
<dbReference type="InterPro" id="IPR036291">
    <property type="entry name" value="NAD(P)-bd_dom_sf"/>
</dbReference>
<evidence type="ECO:0000259" key="7">
    <source>
        <dbReference type="SMART" id="SM00829"/>
    </source>
</evidence>
<evidence type="ECO:0000313" key="9">
    <source>
        <dbReference type="Proteomes" id="UP001267290"/>
    </source>
</evidence>
<dbReference type="SUPFAM" id="SSF51735">
    <property type="entry name" value="NAD(P)-binding Rossmann-fold domains"/>
    <property type="match status" value="1"/>
</dbReference>
<dbReference type="RefSeq" id="WP_310223687.1">
    <property type="nucleotide sequence ID" value="NZ_JAVDSB010000001.1"/>
</dbReference>
<sequence length="327" mass="35084">MTDNKEVIGKAKQMRAVRYHSFGETDVLQVEQAPVPQPGAGEVLVRIHAAGVLPVDWKIRRGMFPMPVQFPHIPGTAFAGVITAVGEGVSGWQIGQSVFGRSTKGTYAEYTTASEEELALKPASISYEEASSLSGGATTAWRALVTEGQVKPNERVLIHGAAGGVGMFAVQFAKWRGAEVFATAGQANKAFVASLGADHVIDYTSECFEDIVKDADFVLDTLGGETLARTWAVLKRGGRLASIAGQPPVDMAKQHGIALIRAGIATKTDLSAIAELIDEGKLTCHIEQSFTMEEVRQAHEKSQTGPWSRKDCASDHRINLSRKKKPG</sequence>
<name>A0ABU1NQ86_9BACL</name>
<dbReference type="EMBL" id="JAVDSB010000001">
    <property type="protein sequence ID" value="MDR6549583.1"/>
    <property type="molecule type" value="Genomic_DNA"/>
</dbReference>
<dbReference type="PROSITE" id="PS01162">
    <property type="entry name" value="QOR_ZETA_CRYSTAL"/>
    <property type="match status" value="1"/>
</dbReference>
<dbReference type="Gene3D" id="3.90.180.10">
    <property type="entry name" value="Medium-chain alcohol dehydrogenases, catalytic domain"/>
    <property type="match status" value="1"/>
</dbReference>
<dbReference type="PANTHER" id="PTHR44154">
    <property type="entry name" value="QUINONE OXIDOREDUCTASE"/>
    <property type="match status" value="1"/>
</dbReference>
<dbReference type="PANTHER" id="PTHR44154:SF1">
    <property type="entry name" value="QUINONE OXIDOREDUCTASE"/>
    <property type="match status" value="1"/>
</dbReference>
<comment type="caution">
    <text evidence="8">The sequence shown here is derived from an EMBL/GenBank/DDBJ whole genome shotgun (WGS) entry which is preliminary data.</text>
</comment>
<gene>
    <name evidence="8" type="ORF">J2736_000766</name>
</gene>
<feature type="region of interest" description="Disordered" evidence="6">
    <location>
        <begin position="297"/>
        <end position="327"/>
    </location>
</feature>
<evidence type="ECO:0000256" key="6">
    <source>
        <dbReference type="SAM" id="MobiDB-lite"/>
    </source>
</evidence>
<dbReference type="Pfam" id="PF13602">
    <property type="entry name" value="ADH_zinc_N_2"/>
    <property type="match status" value="1"/>
</dbReference>
<keyword evidence="3" id="KW-0963">Cytoplasm</keyword>
<evidence type="ECO:0000313" key="8">
    <source>
        <dbReference type="EMBL" id="MDR6549583.1"/>
    </source>
</evidence>
<dbReference type="InterPro" id="IPR020843">
    <property type="entry name" value="ER"/>
</dbReference>
<proteinExistence type="predicted"/>
<keyword evidence="5" id="KW-0694">RNA-binding</keyword>
<comment type="subunit">
    <text evidence="2">Homotetramer.</text>
</comment>
<keyword evidence="4" id="KW-0521">NADP</keyword>
<feature type="domain" description="Enoyl reductase (ER)" evidence="7">
    <location>
        <begin position="23"/>
        <end position="305"/>
    </location>
</feature>
<evidence type="ECO:0000256" key="1">
    <source>
        <dbReference type="ARBA" id="ARBA00004496"/>
    </source>
</evidence>